<proteinExistence type="predicted"/>
<organism evidence="1 2">
    <name type="scientific">Cotesia congregata</name>
    <name type="common">Parasitoid wasp</name>
    <name type="synonym">Apanteles congregatus</name>
    <dbReference type="NCBI Taxonomy" id="51543"/>
    <lineage>
        <taxon>Eukaryota</taxon>
        <taxon>Metazoa</taxon>
        <taxon>Ecdysozoa</taxon>
        <taxon>Arthropoda</taxon>
        <taxon>Hexapoda</taxon>
        <taxon>Insecta</taxon>
        <taxon>Pterygota</taxon>
        <taxon>Neoptera</taxon>
        <taxon>Endopterygota</taxon>
        <taxon>Hymenoptera</taxon>
        <taxon>Apocrita</taxon>
        <taxon>Ichneumonoidea</taxon>
        <taxon>Braconidae</taxon>
        <taxon>Microgastrinae</taxon>
        <taxon>Cotesia</taxon>
    </lineage>
</organism>
<keyword evidence="2" id="KW-1185">Reference proteome</keyword>
<name>A0A8J2HGY5_COTCN</name>
<evidence type="ECO:0000313" key="1">
    <source>
        <dbReference type="EMBL" id="CAG5094044.1"/>
    </source>
</evidence>
<evidence type="ECO:0000313" key="2">
    <source>
        <dbReference type="Proteomes" id="UP000786811"/>
    </source>
</evidence>
<dbReference type="OrthoDB" id="10359066at2759"/>
<reference evidence="1" key="1">
    <citation type="submission" date="2021-04" db="EMBL/GenBank/DDBJ databases">
        <authorList>
            <person name="Chebbi M.A.C M."/>
        </authorList>
    </citation>
    <scope>NUCLEOTIDE SEQUENCE</scope>
</reference>
<sequence>MTSEQKFINLVTKLTEDFSVHKRHCFKFGSKQLTDKLVRSLEGTINKITRSIEYVKEFSKRDKAECCTRMLEELVEEVMEDEKLLCKSHFLKFLQSQYRELQILFRGYAREKLKDAEKLDRKIGQFPEYALKTPEFPQHLTLLGILDEEEFSSRDKTVSERIEYYKKKIQKLVDEKRHFEAVEKTRLETYITNRRSKKMATNAPRINEKKLSDDEYSALCEIKYLRSTLSFLQKRVRRKARVQYPYYLMYEEIIGKLPKYAENSSEFPVHLQFEGIWDDPEDTHDRQTLHPIQYYKKKIRTLEEQYISKLDELMDNQGQLANEVKKALRVERAKENNFLRKVDFNDFWLEKLSQKNKTSGYLDDLD</sequence>
<dbReference type="AlphaFoldDB" id="A0A8J2HGY5"/>
<gene>
    <name evidence="1" type="ORF">HICCMSTLAB_LOCUS7370</name>
</gene>
<protein>
    <submittedName>
        <fullName evidence="1">Uncharacterized protein</fullName>
    </submittedName>
</protein>
<accession>A0A8J2HGY5</accession>
<dbReference type="Proteomes" id="UP000786811">
    <property type="component" value="Unassembled WGS sequence"/>
</dbReference>
<comment type="caution">
    <text evidence="1">The sequence shown here is derived from an EMBL/GenBank/DDBJ whole genome shotgun (WGS) entry which is preliminary data.</text>
</comment>
<dbReference type="EMBL" id="CAJNRD030001120">
    <property type="protein sequence ID" value="CAG5094044.1"/>
    <property type="molecule type" value="Genomic_DNA"/>
</dbReference>